<dbReference type="STRING" id="1328760.A0A165ISS0"/>
<feature type="domain" description="U-box" evidence="11">
    <location>
        <begin position="207"/>
        <end position="280"/>
    </location>
</feature>
<dbReference type="Gene3D" id="1.25.40.10">
    <property type="entry name" value="Tetratricopeptide repeat domain"/>
    <property type="match status" value="1"/>
</dbReference>
<keyword evidence="4" id="KW-0808">Transferase</keyword>
<keyword evidence="13" id="KW-1185">Reference proteome</keyword>
<dbReference type="CDD" id="cd16654">
    <property type="entry name" value="RING-Ubox_CHIP"/>
    <property type="match status" value="1"/>
</dbReference>
<accession>A0A165ISS0</accession>
<dbReference type="SUPFAM" id="SSF48452">
    <property type="entry name" value="TPR-like"/>
    <property type="match status" value="1"/>
</dbReference>
<dbReference type="GO" id="GO:0005737">
    <property type="term" value="C:cytoplasm"/>
    <property type="evidence" value="ECO:0007669"/>
    <property type="project" value="TreeGrafter"/>
</dbReference>
<dbReference type="Proteomes" id="UP000076632">
    <property type="component" value="Unassembled WGS sequence"/>
</dbReference>
<evidence type="ECO:0000256" key="10">
    <source>
        <dbReference type="ARBA" id="ARBA00044543"/>
    </source>
</evidence>
<evidence type="ECO:0000256" key="8">
    <source>
        <dbReference type="ARBA" id="ARBA00023110"/>
    </source>
</evidence>
<keyword evidence="6" id="KW-0833">Ubl conjugation pathway</keyword>
<dbReference type="SMART" id="SM00028">
    <property type="entry name" value="TPR"/>
    <property type="match status" value="2"/>
</dbReference>
<evidence type="ECO:0000256" key="3">
    <source>
        <dbReference type="ARBA" id="ARBA00013194"/>
    </source>
</evidence>
<dbReference type="PANTHER" id="PTHR46803">
    <property type="entry name" value="E3 UBIQUITIN-PROTEIN LIGASE CHIP"/>
    <property type="match status" value="1"/>
</dbReference>
<evidence type="ECO:0000256" key="6">
    <source>
        <dbReference type="ARBA" id="ARBA00022786"/>
    </source>
</evidence>
<evidence type="ECO:0000313" key="12">
    <source>
        <dbReference type="EMBL" id="KZF25332.1"/>
    </source>
</evidence>
<dbReference type="GO" id="GO:0045862">
    <property type="term" value="P:positive regulation of proteolysis"/>
    <property type="evidence" value="ECO:0007669"/>
    <property type="project" value="TreeGrafter"/>
</dbReference>
<dbReference type="Gene3D" id="3.30.40.10">
    <property type="entry name" value="Zinc/RING finger domain, C3HC4 (zinc finger)"/>
    <property type="match status" value="1"/>
</dbReference>
<dbReference type="EC" id="5.2.1.8" evidence="3"/>
<dbReference type="InterPro" id="IPR019734">
    <property type="entry name" value="TPR_rpt"/>
</dbReference>
<dbReference type="InterPro" id="IPR045202">
    <property type="entry name" value="CHIP_RING-Ubox"/>
</dbReference>
<name>A0A165ISS0_XYLHT</name>
<organism evidence="12 13">
    <name type="scientific">Xylona heveae (strain CBS 132557 / TC161)</name>
    <dbReference type="NCBI Taxonomy" id="1328760"/>
    <lineage>
        <taxon>Eukaryota</taxon>
        <taxon>Fungi</taxon>
        <taxon>Dikarya</taxon>
        <taxon>Ascomycota</taxon>
        <taxon>Pezizomycotina</taxon>
        <taxon>Xylonomycetes</taxon>
        <taxon>Xylonales</taxon>
        <taxon>Xylonaceae</taxon>
        <taxon>Xylona</taxon>
    </lineage>
</organism>
<evidence type="ECO:0000256" key="7">
    <source>
        <dbReference type="ARBA" id="ARBA00022803"/>
    </source>
</evidence>
<reference evidence="12 13" key="1">
    <citation type="journal article" date="2016" name="Fungal Biol.">
        <title>The genome of Xylona heveae provides a window into fungal endophytism.</title>
        <authorList>
            <person name="Gazis R."/>
            <person name="Kuo A."/>
            <person name="Riley R."/>
            <person name="LaButti K."/>
            <person name="Lipzen A."/>
            <person name="Lin J."/>
            <person name="Amirebrahimi M."/>
            <person name="Hesse C.N."/>
            <person name="Spatafora J.W."/>
            <person name="Henrissat B."/>
            <person name="Hainaut M."/>
            <person name="Grigoriev I.V."/>
            <person name="Hibbett D.S."/>
        </authorList>
    </citation>
    <scope>NUCLEOTIDE SEQUENCE [LARGE SCALE GENOMIC DNA]</scope>
    <source>
        <strain evidence="12 13">TC161</strain>
    </source>
</reference>
<dbReference type="GO" id="GO:0003755">
    <property type="term" value="F:peptidyl-prolyl cis-trans isomerase activity"/>
    <property type="evidence" value="ECO:0007669"/>
    <property type="project" value="UniProtKB-KW"/>
</dbReference>
<dbReference type="Pfam" id="PF04564">
    <property type="entry name" value="U-box"/>
    <property type="match status" value="1"/>
</dbReference>
<dbReference type="OMA" id="WAGVEHD"/>
<dbReference type="GO" id="GO:0043161">
    <property type="term" value="P:proteasome-mediated ubiquitin-dependent protein catabolic process"/>
    <property type="evidence" value="ECO:0007669"/>
    <property type="project" value="TreeGrafter"/>
</dbReference>
<dbReference type="GO" id="GO:0071218">
    <property type="term" value="P:cellular response to misfolded protein"/>
    <property type="evidence" value="ECO:0007669"/>
    <property type="project" value="TreeGrafter"/>
</dbReference>
<proteinExistence type="predicted"/>
<evidence type="ECO:0000256" key="2">
    <source>
        <dbReference type="ARBA" id="ARBA00012483"/>
    </source>
</evidence>
<dbReference type="PANTHER" id="PTHR46803:SF2">
    <property type="entry name" value="E3 UBIQUITIN-PROTEIN LIGASE CHIP"/>
    <property type="match status" value="1"/>
</dbReference>
<dbReference type="GO" id="GO:0006515">
    <property type="term" value="P:protein quality control for misfolded or incompletely synthesized proteins"/>
    <property type="evidence" value="ECO:0007669"/>
    <property type="project" value="TreeGrafter"/>
</dbReference>
<dbReference type="InterPro" id="IPR041312">
    <property type="entry name" value="CHIP_TPR_N"/>
</dbReference>
<dbReference type="OrthoDB" id="629492at2759"/>
<evidence type="ECO:0000256" key="1">
    <source>
        <dbReference type="ARBA" id="ARBA00000900"/>
    </source>
</evidence>
<dbReference type="EMBL" id="KV407455">
    <property type="protein sequence ID" value="KZF25332.1"/>
    <property type="molecule type" value="Genomic_DNA"/>
</dbReference>
<keyword evidence="5" id="KW-0677">Repeat</keyword>
<evidence type="ECO:0000256" key="4">
    <source>
        <dbReference type="ARBA" id="ARBA00022679"/>
    </source>
</evidence>
<dbReference type="GeneID" id="28895965"/>
<dbReference type="InterPro" id="IPR013083">
    <property type="entry name" value="Znf_RING/FYVE/PHD"/>
</dbReference>
<dbReference type="PROSITE" id="PS51698">
    <property type="entry name" value="U_BOX"/>
    <property type="match status" value="1"/>
</dbReference>
<dbReference type="SMART" id="SM00504">
    <property type="entry name" value="Ubox"/>
    <property type="match status" value="1"/>
</dbReference>
<dbReference type="GO" id="GO:0051087">
    <property type="term" value="F:protein-folding chaperone binding"/>
    <property type="evidence" value="ECO:0007669"/>
    <property type="project" value="TreeGrafter"/>
</dbReference>
<evidence type="ECO:0000256" key="9">
    <source>
        <dbReference type="ARBA" id="ARBA00044534"/>
    </source>
</evidence>
<keyword evidence="8" id="KW-0697">Rotamase</keyword>
<dbReference type="InParanoid" id="A0A165ISS0"/>
<protein>
    <recommendedName>
        <fullName evidence="9">E3 ubiquitin-protein ligase CHIP</fullName>
        <ecNumber evidence="2">2.3.2.27</ecNumber>
        <ecNumber evidence="3">5.2.1.8</ecNumber>
    </recommendedName>
    <alternativeName>
        <fullName evidence="10">RING-type E3 ubiquitin transferase CHIP</fullName>
    </alternativeName>
</protein>
<dbReference type="RefSeq" id="XP_018190887.1">
    <property type="nucleotide sequence ID" value="XM_018330828.1"/>
</dbReference>
<comment type="catalytic activity">
    <reaction evidence="1">
        <text>S-ubiquitinyl-[E2 ubiquitin-conjugating enzyme]-L-cysteine + [acceptor protein]-L-lysine = [E2 ubiquitin-conjugating enzyme]-L-cysteine + N(6)-ubiquitinyl-[acceptor protein]-L-lysine.</text>
        <dbReference type="EC" id="2.3.2.27"/>
    </reaction>
</comment>
<keyword evidence="7" id="KW-0802">TPR repeat</keyword>
<evidence type="ECO:0000313" key="13">
    <source>
        <dbReference type="Proteomes" id="UP000076632"/>
    </source>
</evidence>
<keyword evidence="8" id="KW-0413">Isomerase</keyword>
<dbReference type="SUPFAM" id="SSF57850">
    <property type="entry name" value="RING/U-box"/>
    <property type="match status" value="1"/>
</dbReference>
<dbReference type="AlphaFoldDB" id="A0A165ISS0"/>
<dbReference type="InterPro" id="IPR011990">
    <property type="entry name" value="TPR-like_helical_dom_sf"/>
</dbReference>
<dbReference type="Gene3D" id="6.10.140.2020">
    <property type="match status" value="1"/>
</dbReference>
<dbReference type="GO" id="GO:0000209">
    <property type="term" value="P:protein polyubiquitination"/>
    <property type="evidence" value="ECO:0007669"/>
    <property type="project" value="TreeGrafter"/>
</dbReference>
<evidence type="ECO:0000259" key="11">
    <source>
        <dbReference type="PROSITE" id="PS51698"/>
    </source>
</evidence>
<dbReference type="GO" id="GO:0061630">
    <property type="term" value="F:ubiquitin protein ligase activity"/>
    <property type="evidence" value="ECO:0007669"/>
    <property type="project" value="UniProtKB-EC"/>
</dbReference>
<dbReference type="Pfam" id="PF18391">
    <property type="entry name" value="CHIP_TPR_N"/>
    <property type="match status" value="1"/>
</dbReference>
<gene>
    <name evidence="12" type="ORF">L228DRAFT_236440</name>
</gene>
<sequence>MASRAVQLKEEGNKRFQEGDYKGAEELYTKAIQKDASNPFLFTNRAFSRIKLQYWEGVLNDSLKSIELLPQNMKAYYYLAQAQLALKHPNEALNSALTAYDAAIKSNSSSAGNISSLVLRAKKEKWERSERERIARSNELLTELEEGLNTKKEEEIRGLEEQVATGEIGPAQAEEERQYAEESWRNKIETLRSAFAAADPDQSTHREVPDYLIDDITFAVMHDPVVTKTGHSYERSAILEHLKRSPTDPLTREPLVIDDLRPNLALREACAEFLEKNGWAVDW</sequence>
<evidence type="ECO:0000256" key="5">
    <source>
        <dbReference type="ARBA" id="ARBA00022737"/>
    </source>
</evidence>
<dbReference type="EC" id="2.3.2.27" evidence="2"/>
<dbReference type="InterPro" id="IPR003613">
    <property type="entry name" value="Ubox_domain"/>
</dbReference>